<feature type="domain" description="DNA methylase N-4/N-6" evidence="5">
    <location>
        <begin position="78"/>
        <end position="363"/>
    </location>
</feature>
<dbReference type="GO" id="GO:0003677">
    <property type="term" value="F:DNA binding"/>
    <property type="evidence" value="ECO:0007669"/>
    <property type="project" value="InterPro"/>
</dbReference>
<evidence type="ECO:0000256" key="1">
    <source>
        <dbReference type="ARBA" id="ARBA00006594"/>
    </source>
</evidence>
<dbReference type="Proteomes" id="UP000599391">
    <property type="component" value="Unassembled WGS sequence"/>
</dbReference>
<reference evidence="6 7" key="1">
    <citation type="journal article" date="2021" name="Int. J. Syst. Evol. Microbiol.">
        <title>Amazonocrinis nigriterrae gen. nov., sp. nov., Atlanticothrix silvestris gen. nov., sp. nov. and Dendronalium phyllosphericum gen. nov., sp. nov., nostocacean cyanobacteria from Brazilian environments.</title>
        <authorList>
            <person name="Alvarenga D.O."/>
            <person name="Andreote A.P.D."/>
            <person name="Branco L.H.Z."/>
            <person name="Delbaje E."/>
            <person name="Cruz R.B."/>
            <person name="Varani A.M."/>
            <person name="Fiore M.F."/>
        </authorList>
    </citation>
    <scope>NUCLEOTIDE SEQUENCE [LARGE SCALE GENOMIC DNA]</scope>
    <source>
        <strain evidence="6 7">CENA357</strain>
    </source>
</reference>
<keyword evidence="3" id="KW-0808">Transferase</keyword>
<name>A0A8J7HFY2_9CYAN</name>
<dbReference type="AlphaFoldDB" id="A0A8J7HFY2"/>
<evidence type="ECO:0000256" key="3">
    <source>
        <dbReference type="ARBA" id="ARBA00022679"/>
    </source>
</evidence>
<evidence type="ECO:0000259" key="5">
    <source>
        <dbReference type="Pfam" id="PF01555"/>
    </source>
</evidence>
<dbReference type="InterPro" id="IPR002052">
    <property type="entry name" value="DNA_methylase_N6_adenine_CS"/>
</dbReference>
<keyword evidence="4" id="KW-0949">S-adenosyl-L-methionine</keyword>
<evidence type="ECO:0000313" key="7">
    <source>
        <dbReference type="Proteomes" id="UP000599391"/>
    </source>
</evidence>
<dbReference type="InterPro" id="IPR002941">
    <property type="entry name" value="DNA_methylase_N4/N6"/>
</dbReference>
<proteinExistence type="inferred from homology"/>
<accession>A0A8J7HFY2</accession>
<dbReference type="PROSITE" id="PS00092">
    <property type="entry name" value="N6_MTASE"/>
    <property type="match status" value="1"/>
</dbReference>
<keyword evidence="2" id="KW-0489">Methyltransferase</keyword>
<sequence>MATGIPSRDSRKSKKQNIMPFRLEYEGKIPIEDILKIPVAKLHRIISIDGHPRNRLIYGENLRVLSSFLNDDTIAGKVSLIYIDPPYATGSSFESRQRDHAYHDLMEGAEYLEFLRQRLVLLRELLSEEGSIYIHLDDKMACAVKIIMDEIFGSKNFRNWITRKKCNPKNYTRKQYGNTADYILFYTKTDNYIWNQPFNPWTETTAKKEYQYLEKETGRVYKKVPVHAPGVRKGATGQPWRGMLPPPGKHWQYTPETLDEMDARGEIYWSPTGNPRRKVYLDNSQGISVQDIWLDFKDAHNQNIKITGYPTEKNPDMIKRIILASSNEGDIVLDAFAGSGTTAAIAEELGRKWIAIDNSQLAIATIVQRLVKGTEVMGDFINENSSTKHEQKYLIGINRILRSGLDLYIEETPELEFISDTVIHEWNSKLNFQANLV</sequence>
<dbReference type="InterPro" id="IPR002295">
    <property type="entry name" value="N4/N6-MTase_EcoPI_Mod-like"/>
</dbReference>
<dbReference type="InterPro" id="IPR029063">
    <property type="entry name" value="SAM-dependent_MTases_sf"/>
</dbReference>
<protein>
    <submittedName>
        <fullName evidence="6">Site-specific DNA-methyltransferase</fullName>
    </submittedName>
</protein>
<comment type="similarity">
    <text evidence="1">Belongs to the N(4)/N(6)-methyltransferase family.</text>
</comment>
<evidence type="ECO:0000313" key="6">
    <source>
        <dbReference type="EMBL" id="MBH8554023.1"/>
    </source>
</evidence>
<dbReference type="EMBL" id="JAECZB010000052">
    <property type="protein sequence ID" value="MBH8554023.1"/>
    <property type="molecule type" value="Genomic_DNA"/>
</dbReference>
<dbReference type="GO" id="GO:0008170">
    <property type="term" value="F:N-methyltransferase activity"/>
    <property type="evidence" value="ECO:0007669"/>
    <property type="project" value="InterPro"/>
</dbReference>
<dbReference type="Gene3D" id="3.40.50.150">
    <property type="entry name" value="Vaccinia Virus protein VP39"/>
    <property type="match status" value="1"/>
</dbReference>
<dbReference type="RefSeq" id="WP_214440283.1">
    <property type="nucleotide sequence ID" value="NZ_JAECZB010000052.1"/>
</dbReference>
<keyword evidence="7" id="KW-1185">Reference proteome</keyword>
<dbReference type="GO" id="GO:0032259">
    <property type="term" value="P:methylation"/>
    <property type="evidence" value="ECO:0007669"/>
    <property type="project" value="UniProtKB-KW"/>
</dbReference>
<evidence type="ECO:0000256" key="2">
    <source>
        <dbReference type="ARBA" id="ARBA00022603"/>
    </source>
</evidence>
<organism evidence="6 7">
    <name type="scientific">Atlanticothrix silvestris CENA357</name>
    <dbReference type="NCBI Taxonomy" id="1725252"/>
    <lineage>
        <taxon>Bacteria</taxon>
        <taxon>Bacillati</taxon>
        <taxon>Cyanobacteriota</taxon>
        <taxon>Cyanophyceae</taxon>
        <taxon>Nostocales</taxon>
        <taxon>Nodulariaceae</taxon>
        <taxon>Atlanticothrix</taxon>
        <taxon>Atlanticothrix silvestris</taxon>
    </lineage>
</organism>
<evidence type="ECO:0000256" key="4">
    <source>
        <dbReference type="ARBA" id="ARBA00022691"/>
    </source>
</evidence>
<gene>
    <name evidence="6" type="ORF">I8751_16950</name>
</gene>
<comment type="caution">
    <text evidence="6">The sequence shown here is derived from an EMBL/GenBank/DDBJ whole genome shotgun (WGS) entry which is preliminary data.</text>
</comment>
<dbReference type="SUPFAM" id="SSF53335">
    <property type="entry name" value="S-adenosyl-L-methionine-dependent methyltransferases"/>
    <property type="match status" value="1"/>
</dbReference>
<dbReference type="Pfam" id="PF01555">
    <property type="entry name" value="N6_N4_Mtase"/>
    <property type="match status" value="1"/>
</dbReference>
<dbReference type="PRINTS" id="PR00506">
    <property type="entry name" value="D21N6MTFRASE"/>
</dbReference>